<dbReference type="RefSeq" id="WP_108223462.1">
    <property type="nucleotide sequence ID" value="NZ_PZZW01000008.1"/>
</dbReference>
<feature type="signal peptide" evidence="2">
    <location>
        <begin position="1"/>
        <end position="18"/>
    </location>
</feature>
<dbReference type="PANTHER" id="PTHR36453:SF1">
    <property type="entry name" value="RIGHT HANDED BETA HELIX DOMAIN-CONTAINING PROTEIN"/>
    <property type="match status" value="1"/>
</dbReference>
<evidence type="ECO:0000259" key="3">
    <source>
        <dbReference type="Pfam" id="PF13229"/>
    </source>
</evidence>
<dbReference type="InterPro" id="IPR006626">
    <property type="entry name" value="PbH1"/>
</dbReference>
<comment type="caution">
    <text evidence="4">The sequence shown here is derived from an EMBL/GenBank/DDBJ whole genome shotgun (WGS) entry which is preliminary data.</text>
</comment>
<evidence type="ECO:0000256" key="2">
    <source>
        <dbReference type="SAM" id="SignalP"/>
    </source>
</evidence>
<dbReference type="PANTHER" id="PTHR36453">
    <property type="entry name" value="SECRETED PROTEIN-RELATED"/>
    <property type="match status" value="1"/>
</dbReference>
<dbReference type="InterPro" id="IPR011050">
    <property type="entry name" value="Pectin_lyase_fold/virulence"/>
</dbReference>
<dbReference type="InterPro" id="IPR039448">
    <property type="entry name" value="Beta_helix"/>
</dbReference>
<organism evidence="4 5">
    <name type="scientific">Cereibacter johrii</name>
    <dbReference type="NCBI Taxonomy" id="445629"/>
    <lineage>
        <taxon>Bacteria</taxon>
        <taxon>Pseudomonadati</taxon>
        <taxon>Pseudomonadota</taxon>
        <taxon>Alphaproteobacteria</taxon>
        <taxon>Rhodobacterales</taxon>
        <taxon>Paracoccaceae</taxon>
        <taxon>Cereibacter</taxon>
    </lineage>
</organism>
<reference evidence="4 5" key="1">
    <citation type="submission" date="2018-04" db="EMBL/GenBank/DDBJ databases">
        <title>Genomic Encyclopedia of Type Strains, Phase III (KMG-III): the genomes of soil and plant-associated and newly described type strains.</title>
        <authorList>
            <person name="Whitman W."/>
        </authorList>
    </citation>
    <scope>NUCLEOTIDE SEQUENCE [LARGE SCALE GENOMIC DNA]</scope>
    <source>
        <strain evidence="4 5">JA192</strain>
    </source>
</reference>
<dbReference type="InterPro" id="IPR012334">
    <property type="entry name" value="Pectin_lyas_fold"/>
</dbReference>
<keyword evidence="2" id="KW-0732">Signal</keyword>
<feature type="domain" description="Right handed beta helix" evidence="3">
    <location>
        <begin position="334"/>
        <end position="495"/>
    </location>
</feature>
<evidence type="ECO:0000313" key="5">
    <source>
        <dbReference type="Proteomes" id="UP000240800"/>
    </source>
</evidence>
<name>A0ABX5J574_9RHOB</name>
<feature type="region of interest" description="Disordered" evidence="1">
    <location>
        <begin position="630"/>
        <end position="654"/>
    </location>
</feature>
<accession>A0ABX5J574</accession>
<feature type="compositionally biased region" description="Pro residues" evidence="1">
    <location>
        <begin position="636"/>
        <end position="654"/>
    </location>
</feature>
<dbReference type="Proteomes" id="UP000240800">
    <property type="component" value="Unassembled WGS sequence"/>
</dbReference>
<feature type="chain" id="PRO_5047466422" evidence="2">
    <location>
        <begin position="19"/>
        <end position="654"/>
    </location>
</feature>
<proteinExistence type="predicted"/>
<evidence type="ECO:0000313" key="4">
    <source>
        <dbReference type="EMBL" id="PTM76426.1"/>
    </source>
</evidence>
<dbReference type="EMBL" id="PZZW01000008">
    <property type="protein sequence ID" value="PTM76426.1"/>
    <property type="molecule type" value="Genomic_DNA"/>
</dbReference>
<dbReference type="SMART" id="SM00710">
    <property type="entry name" value="PbH1"/>
    <property type="match status" value="7"/>
</dbReference>
<gene>
    <name evidence="4" type="ORF">C8J29_10824</name>
</gene>
<dbReference type="SUPFAM" id="SSF51126">
    <property type="entry name" value="Pectin lyase-like"/>
    <property type="match status" value="1"/>
</dbReference>
<sequence length="654" mass="68932">MRAALLPLLCALCGAAAAGDCRAPADTAAALRGREVIYLAPDGRDDWSGRFAAPLPDGSDGPVASLTAARDAARALGRPATLALRGGDYRILDPVAFDARDSGLHIVAVPGERPVLHGGPALGDWQEEPGGVWSAPLDPGPGRAVLGLFLDGKRQIPARFPNLPPGATPRDGWLFADRPLPEMELNHQIRIRPADLPAFARPEGLSVHVVGGLVPGMQWGSDILPVLSVDPRNRILDTGGTGYFFTGEGSRYFLEGGRGLLDAPGEWWHDAAAARLLYRPPGTDPARHRLGAATLATFLEISGAQDLQVTGLEFRDAAILGTGKFGTDMRSHGAIRLARADRARISGNRFENVGVAIHVTESRNVLLSGNDIAHAAGNGIYVGTSWGSFGRSDGVRIAGNRIRDVGEVFFESAGIWLQASDGFRIEGNLIAGAAQFGISAGSLWGAEDASHDGLIRGNILRDTNRQTADGGAIKLMGAQMDRQRIAVEGNLVTGTDALMNRPDGSFWPPRHEDPADWPGPISWAIYLDERASGNRIAGNLLIGNVTGIGINGGWANEVRGNVIRDGTASAFRIDDATGRAWHPDWAAPNRIEDNTVVADRPETPMAHVHAPAHGAAFVQIGPNRLLTGTRAAAPAEPTPPLPPGLADPGDCPPG</sequence>
<keyword evidence="5" id="KW-1185">Reference proteome</keyword>
<evidence type="ECO:0000256" key="1">
    <source>
        <dbReference type="SAM" id="MobiDB-lite"/>
    </source>
</evidence>
<dbReference type="Gene3D" id="2.160.20.10">
    <property type="entry name" value="Single-stranded right-handed beta-helix, Pectin lyase-like"/>
    <property type="match status" value="2"/>
</dbReference>
<dbReference type="Pfam" id="PF13229">
    <property type="entry name" value="Beta_helix"/>
    <property type="match status" value="1"/>
</dbReference>
<protein>
    <submittedName>
        <fullName evidence="4">Parallel beta helix pectate lyase-like protein</fullName>
    </submittedName>
</protein>